<dbReference type="AlphaFoldDB" id="A0A8X7BRN4"/>
<accession>A0A8X7BRN4</accession>
<reference evidence="2" key="1">
    <citation type="submission" date="2020-08" db="EMBL/GenBank/DDBJ databases">
        <title>Multicomponent nature underlies the extraordinary mechanical properties of spider dragline silk.</title>
        <authorList>
            <person name="Kono N."/>
            <person name="Nakamura H."/>
            <person name="Mori M."/>
            <person name="Yoshida Y."/>
            <person name="Ohtoshi R."/>
            <person name="Malay A.D."/>
            <person name="Moran D.A.P."/>
            <person name="Tomita M."/>
            <person name="Numata K."/>
            <person name="Arakawa K."/>
        </authorList>
    </citation>
    <scope>NUCLEOTIDE SEQUENCE</scope>
</reference>
<protein>
    <submittedName>
        <fullName evidence="2">Uncharacterized protein</fullName>
    </submittedName>
</protein>
<evidence type="ECO:0000313" key="2">
    <source>
        <dbReference type="EMBL" id="GFY42226.1"/>
    </source>
</evidence>
<sequence>MDVFQRTSSIPNNRGYVQGKSAISDTWNKSGKPYGQIRRSLPTEQSGHSRLIISVPVKFQSTPGLFLLFPGWSGGAIQACLSLFSLKSETLDM</sequence>
<keyword evidence="3" id="KW-1185">Reference proteome</keyword>
<name>A0A8X7BRN4_9ARAC</name>
<comment type="caution">
    <text evidence="2">The sequence shown here is derived from an EMBL/GenBank/DDBJ whole genome shotgun (WGS) entry which is preliminary data.</text>
</comment>
<proteinExistence type="predicted"/>
<dbReference type="Proteomes" id="UP000886998">
    <property type="component" value="Unassembled WGS sequence"/>
</dbReference>
<gene>
    <name evidence="2" type="ORF">TNIN_476931</name>
</gene>
<evidence type="ECO:0000256" key="1">
    <source>
        <dbReference type="SAM" id="MobiDB-lite"/>
    </source>
</evidence>
<feature type="region of interest" description="Disordered" evidence="1">
    <location>
        <begin position="23"/>
        <end position="46"/>
    </location>
</feature>
<organism evidence="2 3">
    <name type="scientific">Trichonephila inaurata madagascariensis</name>
    <dbReference type="NCBI Taxonomy" id="2747483"/>
    <lineage>
        <taxon>Eukaryota</taxon>
        <taxon>Metazoa</taxon>
        <taxon>Ecdysozoa</taxon>
        <taxon>Arthropoda</taxon>
        <taxon>Chelicerata</taxon>
        <taxon>Arachnida</taxon>
        <taxon>Araneae</taxon>
        <taxon>Araneomorphae</taxon>
        <taxon>Entelegynae</taxon>
        <taxon>Araneoidea</taxon>
        <taxon>Nephilidae</taxon>
        <taxon>Trichonephila</taxon>
        <taxon>Trichonephila inaurata</taxon>
    </lineage>
</organism>
<dbReference type="EMBL" id="BMAV01002964">
    <property type="protein sequence ID" value="GFY42226.1"/>
    <property type="molecule type" value="Genomic_DNA"/>
</dbReference>
<evidence type="ECO:0000313" key="3">
    <source>
        <dbReference type="Proteomes" id="UP000886998"/>
    </source>
</evidence>